<dbReference type="EMBL" id="FO818640">
    <property type="protein sequence ID" value="CDM97599.1"/>
    <property type="molecule type" value="Genomic_DNA"/>
</dbReference>
<dbReference type="Pfam" id="PF26355">
    <property type="entry name" value="HTH_VMAP-M9"/>
    <property type="match status" value="1"/>
</dbReference>
<reference evidence="4 5" key="1">
    <citation type="submission" date="2014-02" db="EMBL/GenBank/DDBJ databases">
        <authorList>
            <person name="Genoscope - CEA"/>
        </authorList>
    </citation>
    <scope>NUCLEOTIDE SEQUENCE [LARGE SCALE GENOMIC DNA]</scope>
    <source>
        <strain evidence="4 5">PCC 8005</strain>
    </source>
</reference>
<dbReference type="GO" id="GO:0043531">
    <property type="term" value="F:ADP binding"/>
    <property type="evidence" value="ECO:0007669"/>
    <property type="project" value="InterPro"/>
</dbReference>
<feature type="region of interest" description="Disordered" evidence="1">
    <location>
        <begin position="134"/>
        <end position="164"/>
    </location>
</feature>
<dbReference type="SUPFAM" id="SSF88659">
    <property type="entry name" value="Sigma3 and sigma4 domains of RNA polymerase sigma factors"/>
    <property type="match status" value="1"/>
</dbReference>
<dbReference type="PRINTS" id="PR00364">
    <property type="entry name" value="DISEASERSIST"/>
</dbReference>
<dbReference type="InterPro" id="IPR002182">
    <property type="entry name" value="NB-ARC"/>
</dbReference>
<dbReference type="InterPro" id="IPR058651">
    <property type="entry name" value="HTH_VMAP-M9"/>
</dbReference>
<feature type="domain" description="vWA-MoxR associated protein N-terminal HTH" evidence="3">
    <location>
        <begin position="16"/>
        <end position="97"/>
    </location>
</feature>
<dbReference type="Proteomes" id="UP000032946">
    <property type="component" value="Chromosome"/>
</dbReference>
<gene>
    <name evidence="4" type="ORF">ARTHRO_60200</name>
</gene>
<dbReference type="InterPro" id="IPR013324">
    <property type="entry name" value="RNA_pol_sigma_r3/r4-like"/>
</dbReference>
<proteinExistence type="predicted"/>
<accession>A0A9P1P2J6</accession>
<feature type="domain" description="NB-ARC" evidence="2">
    <location>
        <begin position="180"/>
        <end position="275"/>
    </location>
</feature>
<evidence type="ECO:0000313" key="5">
    <source>
        <dbReference type="Proteomes" id="UP000032946"/>
    </source>
</evidence>
<name>A0A9P1P2J6_9CYAN</name>
<feature type="compositionally biased region" description="Low complexity" evidence="1">
    <location>
        <begin position="141"/>
        <end position="163"/>
    </location>
</feature>
<protein>
    <recommendedName>
        <fullName evidence="6">ATPase</fullName>
    </recommendedName>
</protein>
<dbReference type="Pfam" id="PF00931">
    <property type="entry name" value="NB-ARC"/>
    <property type="match status" value="1"/>
</dbReference>
<dbReference type="SUPFAM" id="SSF52540">
    <property type="entry name" value="P-loop containing nucleoside triphosphate hydrolases"/>
    <property type="match status" value="1"/>
</dbReference>
<dbReference type="AlphaFoldDB" id="A0A9P1P2J6"/>
<evidence type="ECO:0000259" key="2">
    <source>
        <dbReference type="Pfam" id="PF00931"/>
    </source>
</evidence>
<evidence type="ECO:0000259" key="3">
    <source>
        <dbReference type="Pfam" id="PF26355"/>
    </source>
</evidence>
<evidence type="ECO:0000313" key="4">
    <source>
        <dbReference type="EMBL" id="CDM97599.1"/>
    </source>
</evidence>
<dbReference type="InterPro" id="IPR027417">
    <property type="entry name" value="P-loop_NTPase"/>
</dbReference>
<dbReference type="Gene3D" id="3.40.50.300">
    <property type="entry name" value="P-loop containing nucleotide triphosphate hydrolases"/>
    <property type="match status" value="1"/>
</dbReference>
<evidence type="ECO:0008006" key="6">
    <source>
        <dbReference type="Google" id="ProtNLM"/>
    </source>
</evidence>
<sequence>MKKIKKYLYFYPNIKNVEDILQWADRLILDKTRENLTSIEEAILTGVWSGKKYPQIATEYKCSESHVKKEAAKLWEKLREELGEDLNKYNFRSKVQKKYRVSQSPQSGHCLQVDVDTVNQFDTVNIGHQFVQSIKDTQHRSPSSPDSSPNSSPDSSPTQNPSPIIDLIDAPDLTDFDNRTTELNTLKQWFLQDRRRLITIYGLSGIGKSVLTRQLIEQIQPEFDYICWKSLTETPTFSSLTNQLQQFFDQSQNPPFPTIIDYFRHCRCLVILDDLHNLFKSGALAGEYLTDFKEYRTIFRKIAKNHHQSCVILLSWEKPRAIATLEAETHSTRTLHLKGLSADAEEILRSHQLTDSDKWPELINLYQGHPTWLNIIASTIVELFDGSVSLFLSHSEDIFLGDLEPILESQLERLSQLEQQVISGFRDHQAIALSEQPTNPELSPSELWSAIQSLVRRGLLEKISEGERGMFQLHPIWQQYPKFKLS</sequence>
<organism evidence="4 5">
    <name type="scientific">Limnospira indica PCC 8005</name>
    <dbReference type="NCBI Taxonomy" id="376219"/>
    <lineage>
        <taxon>Bacteria</taxon>
        <taxon>Bacillati</taxon>
        <taxon>Cyanobacteriota</taxon>
        <taxon>Cyanophyceae</taxon>
        <taxon>Oscillatoriophycideae</taxon>
        <taxon>Oscillatoriales</taxon>
        <taxon>Sirenicapillariaceae</taxon>
        <taxon>Limnospira</taxon>
    </lineage>
</organism>
<evidence type="ECO:0000256" key="1">
    <source>
        <dbReference type="SAM" id="MobiDB-lite"/>
    </source>
</evidence>
<keyword evidence="5" id="KW-1185">Reference proteome</keyword>